<evidence type="ECO:0000256" key="1">
    <source>
        <dbReference type="SAM" id="MobiDB-lite"/>
    </source>
</evidence>
<keyword evidence="2" id="KW-0812">Transmembrane</keyword>
<sequence length="86" mass="8812">MFERLDTGTKVSAIGHIGLIGWVMLGGFFSTPESPMTPQVADVSIISGEEYDAMVAAAPAPSVASEAPATSAPPATRPETRPEPAA</sequence>
<dbReference type="AlphaFoldDB" id="A0A212A6E1"/>
<name>A0A212A6E1_9RHOB</name>
<feature type="non-terminal residue" evidence="3">
    <location>
        <position position="86"/>
    </location>
</feature>
<gene>
    <name evidence="3" type="ORF">CDV49_19765</name>
</gene>
<keyword evidence="2" id="KW-0472">Membrane</keyword>
<protein>
    <submittedName>
        <fullName evidence="3">Cell envelope biogenesis protein TolA</fullName>
    </submittedName>
</protein>
<feature type="region of interest" description="Disordered" evidence="1">
    <location>
        <begin position="59"/>
        <end position="86"/>
    </location>
</feature>
<feature type="transmembrane region" description="Helical" evidence="2">
    <location>
        <begin position="12"/>
        <end position="29"/>
    </location>
</feature>
<evidence type="ECO:0000256" key="2">
    <source>
        <dbReference type="SAM" id="Phobius"/>
    </source>
</evidence>
<evidence type="ECO:0000313" key="3">
    <source>
        <dbReference type="EMBL" id="OWJ74353.1"/>
    </source>
</evidence>
<proteinExistence type="predicted"/>
<feature type="compositionally biased region" description="Low complexity" evidence="1">
    <location>
        <begin position="59"/>
        <end position="74"/>
    </location>
</feature>
<organism evidence="3 4">
    <name type="scientific">Haematobacter genomosp. 1</name>
    <dbReference type="NCBI Taxonomy" id="366618"/>
    <lineage>
        <taxon>Bacteria</taxon>
        <taxon>Pseudomonadati</taxon>
        <taxon>Pseudomonadota</taxon>
        <taxon>Alphaproteobacteria</taxon>
        <taxon>Rhodobacterales</taxon>
        <taxon>Paracoccaceae</taxon>
        <taxon>Haematobacter</taxon>
    </lineage>
</organism>
<comment type="caution">
    <text evidence="3">The sequence shown here is derived from an EMBL/GenBank/DDBJ whole genome shotgun (WGS) entry which is preliminary data.</text>
</comment>
<dbReference type="Proteomes" id="UP000196878">
    <property type="component" value="Unassembled WGS sequence"/>
</dbReference>
<dbReference type="EMBL" id="NIPW01000070">
    <property type="protein sequence ID" value="OWJ74353.1"/>
    <property type="molecule type" value="Genomic_DNA"/>
</dbReference>
<keyword evidence="4" id="KW-1185">Reference proteome</keyword>
<keyword evidence="2" id="KW-1133">Transmembrane helix</keyword>
<accession>A0A212A6E1</accession>
<reference evidence="3 4" key="1">
    <citation type="submission" date="2016-12" db="EMBL/GenBank/DDBJ databases">
        <title>Comparison of Traditional DNA-DNA Hybridization with In Silico Genomic Analysis.</title>
        <authorList>
            <person name="Nicholson A.C."/>
            <person name="Humrighouse B.W."/>
            <person name="Graziano J."/>
            <person name="Lasker B."/>
            <person name="Whitney A.M."/>
            <person name="Mcquiston J.R."/>
        </authorList>
    </citation>
    <scope>NUCLEOTIDE SEQUENCE [LARGE SCALE GENOMIC DNA]</scope>
    <source>
        <strain evidence="3 4">H2240</strain>
    </source>
</reference>
<evidence type="ECO:0000313" key="4">
    <source>
        <dbReference type="Proteomes" id="UP000196878"/>
    </source>
</evidence>